<keyword evidence="1" id="KW-0812">Transmembrane</keyword>
<keyword evidence="1" id="KW-1133">Transmembrane helix</keyword>
<gene>
    <name evidence="2" type="ORF">SAMN06265218_103128</name>
</gene>
<dbReference type="InterPro" id="IPR036761">
    <property type="entry name" value="TTHA0802/YceI-like_sf"/>
</dbReference>
<dbReference type="Gene3D" id="2.40.128.110">
    <property type="entry name" value="Lipid/polyisoprenoid-binding, YceI-like"/>
    <property type="match status" value="1"/>
</dbReference>
<sequence length="241" mass="26406">MLGLTTYYTNSIWTAGSHIALLLLFLLLLPLHGEAQSLAGSGNITIDEGGKLWIKGSAGPVDFSCQARELSGKGNIENTANPTSTVTGDGQVHISISLPVESLDCGKRKMNQDMYGALKEDQHPVITYRLLDASLEDSVEASSSHDEWMRIRTRGVMEIAGVSDTTTVLVEGRIHKGNKFHVKGQKRIHMDTYDIEPPSTMFGLIRAKKTLNVLFDVTVTLSQSHEAQATKVKLGRKTFRP</sequence>
<dbReference type="AlphaFoldDB" id="A0A521BHV8"/>
<proteinExistence type="predicted"/>
<dbReference type="SUPFAM" id="SSF101874">
    <property type="entry name" value="YceI-like"/>
    <property type="match status" value="1"/>
</dbReference>
<keyword evidence="1" id="KW-0472">Membrane</keyword>
<protein>
    <recommendedName>
        <fullName evidence="4">YceI-like domain-containing protein</fullName>
    </recommendedName>
</protein>
<dbReference type="EMBL" id="FXTH01000003">
    <property type="protein sequence ID" value="SMO46727.1"/>
    <property type="molecule type" value="Genomic_DNA"/>
</dbReference>
<evidence type="ECO:0000313" key="3">
    <source>
        <dbReference type="Proteomes" id="UP000317593"/>
    </source>
</evidence>
<evidence type="ECO:0008006" key="4">
    <source>
        <dbReference type="Google" id="ProtNLM"/>
    </source>
</evidence>
<keyword evidence="3" id="KW-1185">Reference proteome</keyword>
<name>A0A521BHV8_9BACT</name>
<evidence type="ECO:0000256" key="1">
    <source>
        <dbReference type="SAM" id="Phobius"/>
    </source>
</evidence>
<dbReference type="OrthoDB" id="1121590at2"/>
<accession>A0A521BHV8</accession>
<feature type="transmembrane region" description="Helical" evidence="1">
    <location>
        <begin position="12"/>
        <end position="31"/>
    </location>
</feature>
<evidence type="ECO:0000313" key="2">
    <source>
        <dbReference type="EMBL" id="SMO46727.1"/>
    </source>
</evidence>
<organism evidence="2 3">
    <name type="scientific">Fodinibius sediminis</name>
    <dbReference type="NCBI Taxonomy" id="1214077"/>
    <lineage>
        <taxon>Bacteria</taxon>
        <taxon>Pseudomonadati</taxon>
        <taxon>Balneolota</taxon>
        <taxon>Balneolia</taxon>
        <taxon>Balneolales</taxon>
        <taxon>Balneolaceae</taxon>
        <taxon>Fodinibius</taxon>
    </lineage>
</organism>
<reference evidence="2 3" key="1">
    <citation type="submission" date="2017-05" db="EMBL/GenBank/DDBJ databases">
        <authorList>
            <person name="Varghese N."/>
            <person name="Submissions S."/>
        </authorList>
    </citation>
    <scope>NUCLEOTIDE SEQUENCE [LARGE SCALE GENOMIC DNA]</scope>
    <source>
        <strain evidence="2 3">DSM 21194</strain>
    </source>
</reference>
<dbReference type="Proteomes" id="UP000317593">
    <property type="component" value="Unassembled WGS sequence"/>
</dbReference>
<dbReference type="RefSeq" id="WP_142713356.1">
    <property type="nucleotide sequence ID" value="NZ_FXTH01000003.1"/>
</dbReference>